<dbReference type="NCBIfam" id="TIGR01175">
    <property type="entry name" value="pilM"/>
    <property type="match status" value="1"/>
</dbReference>
<name>A0A0Q2Y1H2_VIBFU</name>
<evidence type="ECO:0000313" key="2">
    <source>
        <dbReference type="Proteomes" id="UP000051221"/>
    </source>
</evidence>
<dbReference type="InterPro" id="IPR050696">
    <property type="entry name" value="FtsA/MreB"/>
</dbReference>
<dbReference type="InParanoid" id="A0A0Q2Y1H2"/>
<dbReference type="SUPFAM" id="SSF53067">
    <property type="entry name" value="Actin-like ATPase domain"/>
    <property type="match status" value="1"/>
</dbReference>
<dbReference type="RefSeq" id="WP_055465838.1">
    <property type="nucleotide sequence ID" value="NZ_LKHS01000006.1"/>
</dbReference>
<sequence>MGKSLVTGVDIGHHSIKAVVLKPKGESYSLVGYQEIVVSDDIFADNHTLDYQKIVKKLKELKKGLPLFSRKVALAVPDNAVISKVLQIDSDLDASEQEFAVYQAFSHQSPFPIDDLSLDFVPSGDNPAGRSTNTLYQVYATRREVVDNRLSVASKAGFEPLLLDVQVHGLLQIWQWVSRAQQRDDWMLVDVGLTQTTLCMDFADKAPFYKDIPLGTRQWHADPTPRPVPLSESPMAGVNELVERIARQVQLLLSLQGHQALGGIWLSGGGATTEGLSAALAARLNLPCELFHPLTGFVTRRRMRARVPDDLQRFSTAAGLALRGLNWLERDHGA</sequence>
<protein>
    <submittedName>
        <fullName evidence="1">Pilus assembly protein PilM</fullName>
    </submittedName>
</protein>
<dbReference type="Pfam" id="PF11104">
    <property type="entry name" value="PilM_2"/>
    <property type="match status" value="2"/>
</dbReference>
<accession>A0A0Q2Y1H2</accession>
<reference evidence="1 2" key="1">
    <citation type="submission" date="2015-08" db="EMBL/GenBank/DDBJ databases">
        <title>Antibacterial properties of a collection of Vibrionaceae strains.</title>
        <authorList>
            <person name="Giubergia S."/>
        </authorList>
    </citation>
    <scope>NUCLEOTIDE SEQUENCE [LARGE SCALE GENOMIC DNA]</scope>
    <source>
        <strain evidence="1 2">S0821</strain>
    </source>
</reference>
<keyword evidence="2" id="KW-1185">Reference proteome</keyword>
<dbReference type="EMBL" id="LKHS01000006">
    <property type="protein sequence ID" value="KQH86524.1"/>
    <property type="molecule type" value="Genomic_DNA"/>
</dbReference>
<dbReference type="AlphaFoldDB" id="A0A0Q2Y1H2"/>
<dbReference type="InterPro" id="IPR005883">
    <property type="entry name" value="PilM"/>
</dbReference>
<evidence type="ECO:0000313" key="1">
    <source>
        <dbReference type="EMBL" id="KQH86524.1"/>
    </source>
</evidence>
<dbReference type="PIRSF" id="PIRSF019169">
    <property type="entry name" value="PilM"/>
    <property type="match status" value="1"/>
</dbReference>
<proteinExistence type="predicted"/>
<dbReference type="InterPro" id="IPR043129">
    <property type="entry name" value="ATPase_NBD"/>
</dbReference>
<comment type="caution">
    <text evidence="1">The sequence shown here is derived from an EMBL/GenBank/DDBJ whole genome shotgun (WGS) entry which is preliminary data.</text>
</comment>
<dbReference type="PANTHER" id="PTHR32432">
    <property type="entry name" value="CELL DIVISION PROTEIN FTSA-RELATED"/>
    <property type="match status" value="1"/>
</dbReference>
<dbReference type="Gene3D" id="3.30.420.40">
    <property type="match status" value="2"/>
</dbReference>
<gene>
    <name evidence="1" type="ORF">AMR76_08195</name>
</gene>
<dbReference type="PANTHER" id="PTHR32432:SF3">
    <property type="entry name" value="ETHANOLAMINE UTILIZATION PROTEIN EUTJ"/>
    <property type="match status" value="1"/>
</dbReference>
<dbReference type="Proteomes" id="UP000051221">
    <property type="component" value="Unassembled WGS sequence"/>
</dbReference>
<organism evidence="1 2">
    <name type="scientific">Vibrio furnissii</name>
    <dbReference type="NCBI Taxonomy" id="29494"/>
    <lineage>
        <taxon>Bacteria</taxon>
        <taxon>Pseudomonadati</taxon>
        <taxon>Pseudomonadota</taxon>
        <taxon>Gammaproteobacteria</taxon>
        <taxon>Vibrionales</taxon>
        <taxon>Vibrionaceae</taxon>
        <taxon>Vibrio</taxon>
    </lineage>
</organism>